<dbReference type="SUPFAM" id="SSF159245">
    <property type="entry name" value="AttH-like"/>
    <property type="match status" value="1"/>
</dbReference>
<keyword evidence="2" id="KW-1185">Reference proteome</keyword>
<organism evidence="1 2">
    <name type="scientific">Prauserella salsuginis</name>
    <dbReference type="NCBI Taxonomy" id="387889"/>
    <lineage>
        <taxon>Bacteria</taxon>
        <taxon>Bacillati</taxon>
        <taxon>Actinomycetota</taxon>
        <taxon>Actinomycetes</taxon>
        <taxon>Pseudonocardiales</taxon>
        <taxon>Pseudonocardiaceae</taxon>
        <taxon>Prauserella</taxon>
        <taxon>Prauserella salsuginis group</taxon>
    </lineage>
</organism>
<evidence type="ECO:0000313" key="2">
    <source>
        <dbReference type="Proteomes" id="UP001598673"/>
    </source>
</evidence>
<dbReference type="RefSeq" id="WP_258937193.1">
    <property type="nucleotide sequence ID" value="NZ_JANBBF010000010.1"/>
</dbReference>
<name>A0ABW6GAU8_9PSEU</name>
<gene>
    <name evidence="1" type="ORF">ACFWGY_23620</name>
</gene>
<proteinExistence type="predicted"/>
<dbReference type="Proteomes" id="UP001598673">
    <property type="component" value="Unassembled WGS sequence"/>
</dbReference>
<dbReference type="Pfam" id="PF20375">
    <property type="entry name" value="DUF6670"/>
    <property type="match status" value="1"/>
</dbReference>
<dbReference type="InterPro" id="IPR046611">
    <property type="entry name" value="DUF6670"/>
</dbReference>
<evidence type="ECO:0000313" key="1">
    <source>
        <dbReference type="EMBL" id="MFD6796324.1"/>
    </source>
</evidence>
<comment type="caution">
    <text evidence="1">The sequence shown here is derived from an EMBL/GenBank/DDBJ whole genome shotgun (WGS) entry which is preliminary data.</text>
</comment>
<dbReference type="EMBL" id="JBHXCV010000019">
    <property type="protein sequence ID" value="MFD6796324.1"/>
    <property type="molecule type" value="Genomic_DNA"/>
</dbReference>
<sequence>MAHYGVMIPDLPEPHRFLANMTLIGYSGFRAWDDDSVLQGTARQTATVCHGTAATTDDPFSAHGEDDCEFAADGSLLCFGDCFRISGLYPSYRVVSGRPGFGADLELTATGEITWFTKSPLYSHISLLTRYRGSITHEGTRTEVSGLCTYEYGAGFAPYMIAKRPLPKRLKLPIDYFTYHVLNLDADTQLLLVGLGAFRQQPALISGYLRTAGQGVRRLGTSARFEVLESQPEALVGHDGEAMAVPSRFRWIVRDGSMTLARLEGTVDTQWLYAGMGNIAGYRYEGEFQGRDIAGQGYLEYSDRRR</sequence>
<reference evidence="1 2" key="1">
    <citation type="submission" date="2024-09" db="EMBL/GenBank/DDBJ databases">
        <title>The Natural Products Discovery Center: Release of the First 8490 Sequenced Strains for Exploring Actinobacteria Biosynthetic Diversity.</title>
        <authorList>
            <person name="Kalkreuter E."/>
            <person name="Kautsar S.A."/>
            <person name="Yang D."/>
            <person name="Bader C.D."/>
            <person name="Teijaro C.N."/>
            <person name="Fluegel L."/>
            <person name="Davis C.M."/>
            <person name="Simpson J.R."/>
            <person name="Lauterbach L."/>
            <person name="Steele A.D."/>
            <person name="Gui C."/>
            <person name="Meng S."/>
            <person name="Li G."/>
            <person name="Viehrig K."/>
            <person name="Ye F."/>
            <person name="Su P."/>
            <person name="Kiefer A.F."/>
            <person name="Nichols A."/>
            <person name="Cepeda A.J."/>
            <person name="Yan W."/>
            <person name="Fan B."/>
            <person name="Jiang Y."/>
            <person name="Adhikari A."/>
            <person name="Zheng C.-J."/>
            <person name="Schuster L."/>
            <person name="Cowan T.M."/>
            <person name="Smanski M.J."/>
            <person name="Chevrette M.G."/>
            <person name="De Carvalho L.P.S."/>
            <person name="Shen B."/>
        </authorList>
    </citation>
    <scope>NUCLEOTIDE SEQUENCE [LARGE SCALE GENOMIC DNA]</scope>
    <source>
        <strain evidence="1 2">NPDC060353</strain>
    </source>
</reference>
<protein>
    <submittedName>
        <fullName evidence="1">DUF6670 family protein</fullName>
    </submittedName>
</protein>
<accession>A0ABW6GAU8</accession>